<dbReference type="RefSeq" id="WP_147892664.1">
    <property type="nucleotide sequence ID" value="NZ_VRTS01000016.1"/>
</dbReference>
<dbReference type="Pfam" id="PF15594">
    <property type="entry name" value="Imm50"/>
    <property type="match status" value="1"/>
</dbReference>
<accession>A0A5C8KIV7</accession>
<comment type="caution">
    <text evidence="1">The sequence shown here is derived from an EMBL/GenBank/DDBJ whole genome shotgun (WGS) entry which is preliminary data.</text>
</comment>
<dbReference type="EMBL" id="VRTS01000016">
    <property type="protein sequence ID" value="TXK59076.1"/>
    <property type="molecule type" value="Genomic_DNA"/>
</dbReference>
<dbReference type="Proteomes" id="UP000321248">
    <property type="component" value="Unassembled WGS sequence"/>
</dbReference>
<dbReference type="OrthoDB" id="882829at2"/>
<reference evidence="1 2" key="1">
    <citation type="submission" date="2019-08" db="EMBL/GenBank/DDBJ databases">
        <authorList>
            <person name="Karlyshev A.V."/>
        </authorList>
    </citation>
    <scope>NUCLEOTIDE SEQUENCE [LARGE SCALE GENOMIC DNA]</scope>
    <source>
        <strain evidence="1 2">Alg18-2.2</strain>
    </source>
</reference>
<evidence type="ECO:0000313" key="2">
    <source>
        <dbReference type="Proteomes" id="UP000321248"/>
    </source>
</evidence>
<dbReference type="AlphaFoldDB" id="A0A5C8KIV7"/>
<organism evidence="1 2">
    <name type="scientific">Alkalisalibacterium limincola</name>
    <dbReference type="NCBI Taxonomy" id="2699169"/>
    <lineage>
        <taxon>Bacteria</taxon>
        <taxon>Pseudomonadati</taxon>
        <taxon>Pseudomonadota</taxon>
        <taxon>Gammaproteobacteria</taxon>
        <taxon>Lysobacterales</taxon>
        <taxon>Lysobacteraceae</taxon>
        <taxon>Alkalisalibacterium</taxon>
    </lineage>
</organism>
<dbReference type="InterPro" id="IPR028957">
    <property type="entry name" value="Imm50"/>
</dbReference>
<gene>
    <name evidence="1" type="ORF">FU658_14115</name>
</gene>
<proteinExistence type="predicted"/>
<evidence type="ECO:0000313" key="1">
    <source>
        <dbReference type="EMBL" id="TXK59076.1"/>
    </source>
</evidence>
<name>A0A5C8KIV7_9GAMM</name>
<protein>
    <submittedName>
        <fullName evidence="1">Uncharacterized protein</fullName>
    </submittedName>
</protein>
<sequence length="147" mass="15951">MSVPVARIGNAEAVTSLFGYWPSFHDAEVLELAICRDGTGPSRVSVVARVHVFEMTNQVKPDGYFLCHKHSIVTLAFDDADELVVEGFNHQNALSELCIEEKEPSGHLAVAFEGAYGLEASFTCHAIRVVSMIPGIPDASIYSAEKV</sequence>
<keyword evidence="2" id="KW-1185">Reference proteome</keyword>